<dbReference type="InterPro" id="IPR045941">
    <property type="entry name" value="DUF6361"/>
</dbReference>
<accession>A0A7R7FTI3</accession>
<reference evidence="1 2" key="1">
    <citation type="submission" date="2020-06" db="EMBL/GenBank/DDBJ databases">
        <title>Interaction of electrochemicaly active bacteria, Geobacter bremensis R4 on different carbon anode.</title>
        <authorList>
            <person name="Meng L."/>
            <person name="Yoshida N."/>
        </authorList>
    </citation>
    <scope>NUCLEOTIDE SEQUENCE [LARGE SCALE GENOMIC DNA]</scope>
    <source>
        <strain evidence="1 2">R4</strain>
    </source>
</reference>
<evidence type="ECO:0000313" key="2">
    <source>
        <dbReference type="Proteomes" id="UP000515472"/>
    </source>
</evidence>
<keyword evidence="2" id="KW-1185">Reference proteome</keyword>
<protein>
    <submittedName>
        <fullName evidence="1">Uncharacterized protein</fullName>
    </submittedName>
</protein>
<gene>
    <name evidence="1" type="ORF">GEOBRER4_n2763</name>
</gene>
<dbReference type="Proteomes" id="UP000515472">
    <property type="component" value="Chromosome"/>
</dbReference>
<dbReference type="EMBL" id="AP023213">
    <property type="protein sequence ID" value="BCO11468.1"/>
    <property type="molecule type" value="Genomic_DNA"/>
</dbReference>
<name>A0A7R7FTI3_9BACT</name>
<organism evidence="1 2">
    <name type="scientific">Citrifermentans bremense</name>
    <dbReference type="NCBI Taxonomy" id="60035"/>
    <lineage>
        <taxon>Bacteria</taxon>
        <taxon>Pseudomonadati</taxon>
        <taxon>Thermodesulfobacteriota</taxon>
        <taxon>Desulfuromonadia</taxon>
        <taxon>Geobacterales</taxon>
        <taxon>Geobacteraceae</taxon>
        <taxon>Citrifermentans</taxon>
    </lineage>
</organism>
<dbReference type="Pfam" id="PF19888">
    <property type="entry name" value="DUF6361"/>
    <property type="match status" value="1"/>
</dbReference>
<sequence>MDTELSDLRRWVGGRLPQSALQQRHRPESLDEGSNSGSCRVLALNYLLEVCMSSSFSWLDYSEAERRKALEVADSFKNRDTRDELGIGTVRDAFANLLFPGTTTIQTRAKYFLLIPWVYLGLEQRFRRRPPASREDVAKAARREEIALIDILKNSDDPDGTIGVEARENLKRLPSNVYWYGMGAWGIRKVDVSQDQYHKFLVKYGSPAPLRRGADDVDDLGAAYNWHPELLSLKPSSYPQKLSFVLSDDESEFLKDRIKGIKGRNASLLAVLADSEEAWEPLQFAWEHESAVNGTLPPEVKRALSHARNFSEVMYGASLLYNLMLARRFFKTFSALEDKIDFYEAEVAKWGGMITARKDAYVTWDRQQFWQIVSGQNPAIPNRTRSFIDAWLDLALTGKDPGVTATSENAQALVLNRERSHKPTGMARLVNENALRQWSGAAGASQLDFRWGVSQRLLTDILSPGQVQGSPAPSEVKNA</sequence>
<evidence type="ECO:0000313" key="1">
    <source>
        <dbReference type="EMBL" id="BCO11468.1"/>
    </source>
</evidence>
<dbReference type="AlphaFoldDB" id="A0A7R7FTI3"/>
<proteinExistence type="predicted"/>